<name>A0ABW7RUM9_STRTE</name>
<evidence type="ECO:0000313" key="1">
    <source>
        <dbReference type="EMBL" id="MFI0571666.1"/>
    </source>
</evidence>
<protein>
    <submittedName>
        <fullName evidence="1">Uncharacterized protein</fullName>
    </submittedName>
</protein>
<evidence type="ECO:0000313" key="2">
    <source>
        <dbReference type="Proteomes" id="UP001610810"/>
    </source>
</evidence>
<dbReference type="RefSeq" id="WP_161379207.1">
    <property type="nucleotide sequence ID" value="NZ_JBEXMU010000003.1"/>
</dbReference>
<gene>
    <name evidence="1" type="ORF">ACH3YB_08460</name>
</gene>
<accession>A0ABW7RUM9</accession>
<dbReference type="Proteomes" id="UP001610810">
    <property type="component" value="Unassembled WGS sequence"/>
</dbReference>
<dbReference type="EMBL" id="JBIQWK010000002">
    <property type="protein sequence ID" value="MFI0571666.1"/>
    <property type="molecule type" value="Genomic_DNA"/>
</dbReference>
<comment type="caution">
    <text evidence="1">The sequence shown here is derived from an EMBL/GenBank/DDBJ whole genome shotgun (WGS) entry which is preliminary data.</text>
</comment>
<organism evidence="1 2">
    <name type="scientific">Streptomyces tendae</name>
    <dbReference type="NCBI Taxonomy" id="1932"/>
    <lineage>
        <taxon>Bacteria</taxon>
        <taxon>Bacillati</taxon>
        <taxon>Actinomycetota</taxon>
        <taxon>Actinomycetes</taxon>
        <taxon>Kitasatosporales</taxon>
        <taxon>Streptomycetaceae</taxon>
        <taxon>Streptomyces</taxon>
    </lineage>
</organism>
<sequence>MSFRLQGDGVRLDFDGRRWLVFSWSRRDGVAGGVGGRLYVEPACCLSVAGRLSDHDGSLRLTFRFRPSGVSAGDVVAELVVGADQAEPAWQFTQWFAHTYRVEDVSASWWDDDAEPSAGERERSRDWLGAPVSPATRDLFRSVMARLTVADS</sequence>
<proteinExistence type="predicted"/>
<reference evidence="1 2" key="1">
    <citation type="submission" date="2024-10" db="EMBL/GenBank/DDBJ databases">
        <authorList>
            <person name="Wannawong T."/>
            <person name="Kuncharoen N."/>
            <person name="Mhuantong W."/>
        </authorList>
    </citation>
    <scope>NUCLEOTIDE SEQUENCE [LARGE SCALE GENOMIC DNA]</scope>
    <source>
        <strain evidence="1 2">CALK1-4</strain>
    </source>
</reference>
<keyword evidence="2" id="KW-1185">Reference proteome</keyword>